<dbReference type="GO" id="GO:0015740">
    <property type="term" value="P:C4-dicarboxylate transport"/>
    <property type="evidence" value="ECO:0007669"/>
    <property type="project" value="TreeGrafter"/>
</dbReference>
<feature type="transmembrane region" description="Helical" evidence="9">
    <location>
        <begin position="132"/>
        <end position="152"/>
    </location>
</feature>
<evidence type="ECO:0000313" key="12">
    <source>
        <dbReference type="Proteomes" id="UP000184693"/>
    </source>
</evidence>
<evidence type="ECO:0000256" key="5">
    <source>
        <dbReference type="ARBA" id="ARBA00022692"/>
    </source>
</evidence>
<keyword evidence="4 9" id="KW-0997">Cell inner membrane</keyword>
<evidence type="ECO:0000256" key="2">
    <source>
        <dbReference type="ARBA" id="ARBA00022448"/>
    </source>
</evidence>
<dbReference type="OrthoDB" id="8559033at2"/>
<dbReference type="AlphaFoldDB" id="A0A1N6HYJ9"/>
<keyword evidence="2 9" id="KW-0813">Transport</keyword>
<dbReference type="GO" id="GO:0022857">
    <property type="term" value="F:transmembrane transporter activity"/>
    <property type="evidence" value="ECO:0007669"/>
    <property type="project" value="UniProtKB-UniRule"/>
</dbReference>
<evidence type="ECO:0000256" key="6">
    <source>
        <dbReference type="ARBA" id="ARBA00022989"/>
    </source>
</evidence>
<comment type="function">
    <text evidence="9">Part of the tripartite ATP-independent periplasmic (TRAP) transport system.</text>
</comment>
<dbReference type="InterPro" id="IPR007387">
    <property type="entry name" value="TRAP_DctQ"/>
</dbReference>
<keyword evidence="3" id="KW-1003">Cell membrane</keyword>
<evidence type="ECO:0000256" key="4">
    <source>
        <dbReference type="ARBA" id="ARBA00022519"/>
    </source>
</evidence>
<sequence>MKRFEKLLLAVEQLCQVVTVVLMLAIMLIVFCDVASRHLFNHPLGWAYDLIGLYLIAGVYFLSLSDSYAAHAHVGVDILVRNWPEPCRRISEMLTNVVGIALFGLICCAASMRGWQSYLGQDVVSGLIAWPTWISSALVALGCGLLVLRLVFRLTGNALSLMRGHSVVDALPLAGAHFGE</sequence>
<dbReference type="GO" id="GO:0005886">
    <property type="term" value="C:plasma membrane"/>
    <property type="evidence" value="ECO:0007669"/>
    <property type="project" value="UniProtKB-SubCell"/>
</dbReference>
<comment type="similarity">
    <text evidence="8 9">Belongs to the TRAP transporter small permease family.</text>
</comment>
<organism evidence="11 12">
    <name type="scientific">Paraburkholderia phenazinium</name>
    <dbReference type="NCBI Taxonomy" id="60549"/>
    <lineage>
        <taxon>Bacteria</taxon>
        <taxon>Pseudomonadati</taxon>
        <taxon>Pseudomonadota</taxon>
        <taxon>Betaproteobacteria</taxon>
        <taxon>Burkholderiales</taxon>
        <taxon>Burkholderiaceae</taxon>
        <taxon>Paraburkholderia</taxon>
    </lineage>
</organism>
<evidence type="ECO:0000256" key="7">
    <source>
        <dbReference type="ARBA" id="ARBA00023136"/>
    </source>
</evidence>
<dbReference type="Proteomes" id="UP000184693">
    <property type="component" value="Unassembled WGS sequence"/>
</dbReference>
<dbReference type="Pfam" id="PF04290">
    <property type="entry name" value="DctQ"/>
    <property type="match status" value="1"/>
</dbReference>
<dbReference type="InterPro" id="IPR055348">
    <property type="entry name" value="DctQ"/>
</dbReference>
<keyword evidence="6 9" id="KW-1133">Transmembrane helix</keyword>
<feature type="transmembrane region" description="Helical" evidence="9">
    <location>
        <begin position="93"/>
        <end position="112"/>
    </location>
</feature>
<feature type="transmembrane region" description="Helical" evidence="9">
    <location>
        <begin position="7"/>
        <end position="31"/>
    </location>
</feature>
<protein>
    <recommendedName>
        <fullName evidence="9">TRAP transporter small permease protein</fullName>
    </recommendedName>
</protein>
<name>A0A1N6HYJ9_9BURK</name>
<evidence type="ECO:0000256" key="9">
    <source>
        <dbReference type="RuleBase" id="RU369079"/>
    </source>
</evidence>
<evidence type="ECO:0000259" key="10">
    <source>
        <dbReference type="Pfam" id="PF04290"/>
    </source>
</evidence>
<reference evidence="11 12" key="1">
    <citation type="submission" date="2016-11" db="EMBL/GenBank/DDBJ databases">
        <authorList>
            <person name="Jaros S."/>
            <person name="Januszkiewicz K."/>
            <person name="Wedrychowicz H."/>
        </authorList>
    </citation>
    <scope>NUCLEOTIDE SEQUENCE [LARGE SCALE GENOMIC DNA]</scope>
    <source>
        <strain evidence="11 12">GAS86</strain>
    </source>
</reference>
<feature type="domain" description="Tripartite ATP-independent periplasmic transporters DctQ component" evidence="10">
    <location>
        <begin position="26"/>
        <end position="154"/>
    </location>
</feature>
<keyword evidence="7 9" id="KW-0472">Membrane</keyword>
<proteinExistence type="inferred from homology"/>
<dbReference type="EMBL" id="FSRM01000001">
    <property type="protein sequence ID" value="SIO24846.1"/>
    <property type="molecule type" value="Genomic_DNA"/>
</dbReference>
<evidence type="ECO:0000256" key="8">
    <source>
        <dbReference type="ARBA" id="ARBA00038436"/>
    </source>
</evidence>
<dbReference type="RefSeq" id="WP_074265596.1">
    <property type="nucleotide sequence ID" value="NZ_FSRM01000001.1"/>
</dbReference>
<dbReference type="PANTHER" id="PTHR35011:SF10">
    <property type="entry name" value="TRAP TRANSPORTER SMALL PERMEASE PROTEIN"/>
    <property type="match status" value="1"/>
</dbReference>
<evidence type="ECO:0000256" key="3">
    <source>
        <dbReference type="ARBA" id="ARBA00022475"/>
    </source>
</evidence>
<feature type="transmembrane region" description="Helical" evidence="9">
    <location>
        <begin position="51"/>
        <end position="72"/>
    </location>
</feature>
<accession>A0A1N6HYJ9</accession>
<evidence type="ECO:0000256" key="1">
    <source>
        <dbReference type="ARBA" id="ARBA00004429"/>
    </source>
</evidence>
<keyword evidence="5 9" id="KW-0812">Transmembrane</keyword>
<dbReference type="PANTHER" id="PTHR35011">
    <property type="entry name" value="2,3-DIKETO-L-GULONATE TRAP TRANSPORTER SMALL PERMEASE PROTEIN YIAM"/>
    <property type="match status" value="1"/>
</dbReference>
<gene>
    <name evidence="11" type="ORF">SAMN05444168_3767</name>
</gene>
<comment type="subunit">
    <text evidence="9">The complex comprises the extracytoplasmic solute receptor protein and the two transmembrane proteins.</text>
</comment>
<comment type="subcellular location">
    <subcellularLocation>
        <location evidence="1 9">Cell inner membrane</location>
        <topology evidence="1 9">Multi-pass membrane protein</topology>
    </subcellularLocation>
</comment>
<evidence type="ECO:0000313" key="11">
    <source>
        <dbReference type="EMBL" id="SIO24846.1"/>
    </source>
</evidence>